<dbReference type="InterPro" id="IPR012341">
    <property type="entry name" value="6hp_glycosidase-like_sf"/>
</dbReference>
<dbReference type="InterPro" id="IPR028028">
    <property type="entry name" value="DUF4450"/>
</dbReference>
<reference evidence="2" key="2">
    <citation type="journal article" date="2022" name="Sci. Total Environ.">
        <title>Prevalence, transmission, and molecular epidemiology of tet(X)-positive bacteria among humans, animals, and environmental niches in China: An epidemiological, and genomic-based study.</title>
        <authorList>
            <person name="Dong N."/>
            <person name="Zeng Y."/>
            <person name="Cai C."/>
            <person name="Sun C."/>
            <person name="Lu J."/>
            <person name="Liu C."/>
            <person name="Zhou H."/>
            <person name="Sun Q."/>
            <person name="Shu L."/>
            <person name="Wang H."/>
            <person name="Wang Y."/>
            <person name="Wang S."/>
            <person name="Wu C."/>
            <person name="Chan E.W."/>
            <person name="Chen G."/>
            <person name="Shen Z."/>
            <person name="Chen S."/>
            <person name="Zhang R."/>
        </authorList>
    </citation>
    <scope>NUCLEOTIDE SEQUENCE</scope>
    <source>
        <strain evidence="2">R1692</strain>
    </source>
</reference>
<reference evidence="2" key="1">
    <citation type="submission" date="2020-06" db="EMBL/GenBank/DDBJ databases">
        <authorList>
            <person name="Dong N."/>
        </authorList>
    </citation>
    <scope>NUCLEOTIDE SEQUENCE</scope>
    <source>
        <strain evidence="2">R1692</strain>
    </source>
</reference>
<dbReference type="Proteomes" id="UP001170954">
    <property type="component" value="Unassembled WGS sequence"/>
</dbReference>
<dbReference type="SUPFAM" id="SSF48208">
    <property type="entry name" value="Six-hairpin glycosidases"/>
    <property type="match status" value="1"/>
</dbReference>
<evidence type="ECO:0000256" key="1">
    <source>
        <dbReference type="SAM" id="SignalP"/>
    </source>
</evidence>
<accession>A0ABT7NNS0</accession>
<keyword evidence="3" id="KW-1185">Reference proteome</keyword>
<proteinExistence type="predicted"/>
<gene>
    <name evidence="2" type="ORF">HX018_11360</name>
</gene>
<dbReference type="Pfam" id="PF14614">
    <property type="entry name" value="DUF4450"/>
    <property type="match status" value="1"/>
</dbReference>
<dbReference type="RefSeq" id="WP_286651495.1">
    <property type="nucleotide sequence ID" value="NZ_JACAGK010000030.1"/>
</dbReference>
<sequence>MQKWKFWLGIGLMSFSSVAFAQQKETNEQIRSLHYTADAGDFLLKKGKNRFNRALYGDNRASRVEAGDLPEFALYLPGMGGNLQFVLQRGKERKKLNDADHIETRYRAGAMVYTIKDKLIGSGELTLYLLAQAEEEGLVLKISGRNVAKDAGLYAIYGGASGTRFSRNGDIGADPESGFYLLPEYASKNKIHIQGNAFDLQYLGRKEEEQHTQGSFSDGAIVKLSNATALVNLAQLPNADPNGSPILYGYFANLNTSHWLEISKGKLAKEKSTAELTNVFDKAEAKRQTLLSRVQLQTPDPYLNNLAGALVTAADGIWEFPTYLHGAVAWRMPLNAWRGAYIADVLGWHDRARAHFDAYSNSQVTEPAQGPVVMDTALHLARHLEEIGTAMFSSGYISRNPNNNKIAHHYDMNLVFIDQLLTHFDHTGDKAYIAKMWPTLERHLAWEKRNFDRDRDALYDAYCAIWASDGLQYSGGGVTHTTAYNLRSNRMAAKLASIIGKNPEPYQKEAEAIEKALYSRLWLKDKGHFAEFQDALGNKLLHDSPGLWTIYHAADARFMNTFEHYQQTQYVHNHIPRIPIQVDGFDDHNLHTLSITNWQPYTWSINNIALAENLHAALAFWQAGRQEDAYELWRSNLLESMYFGKSPGNYHQLSHYDAFRGELYRDFADPIAMAARTLVEGLFGVQPHLLDAEISIRPGFPIEWKEASLALPQWTYQYSKSSNELKLHFKHNYDIETKLKLEIPSSFLHVQSVKVNGQQVDWKYKDDAVNQPILLISTPKGKDFQVSITGNGLWELPQETNFQIALKDTWTIPLQAQQEIAEIKDPQQLIKNQQGKLITFNPKVRKGTFFVRTNADQTNVWRAVNVDLIQPIQQEWSKQGDDYVLKLKNRSTSSQELKVTLGTWNEQLDLGANQSKDLKLPLEELTRGTNEIELSLGDYSWKTHLTDWDLPAQGNVIVWDMGRHYNARAQEIFQQKYLSPRPEGPTLQLPWQGIGNWCYPLTTANIDDTGLMAARTESKLAVLDIPFLIANDQKNILFTSQWDNYPTQASFPVSIKAKKAYVLLAGSTNPMQSQMDNAVLSVQYTDGTSDSLVLKNPTNYWPIEQDYLDDDKAFDLPDDEIPYRIKLKDAKVFKAGTLAEYGSIKGFSTRAIEGGAATLLDLPLNPDKEVSSVQLRAHTNDVVVGLMAISFLQ</sequence>
<feature type="chain" id="PRO_5045448475" evidence="1">
    <location>
        <begin position="22"/>
        <end position="1193"/>
    </location>
</feature>
<dbReference type="InterPro" id="IPR008928">
    <property type="entry name" value="6-hairpin_glycosidase_sf"/>
</dbReference>
<protein>
    <submittedName>
        <fullName evidence="2">DUF4450 domain-containing protein</fullName>
    </submittedName>
</protein>
<evidence type="ECO:0000313" key="2">
    <source>
        <dbReference type="EMBL" id="MDM1048831.1"/>
    </source>
</evidence>
<feature type="signal peptide" evidence="1">
    <location>
        <begin position="1"/>
        <end position="21"/>
    </location>
</feature>
<dbReference type="Gene3D" id="1.50.10.10">
    <property type="match status" value="1"/>
</dbReference>
<organism evidence="2 3">
    <name type="scientific">Sphingobacterium hotanense</name>
    <dbReference type="NCBI Taxonomy" id="649196"/>
    <lineage>
        <taxon>Bacteria</taxon>
        <taxon>Pseudomonadati</taxon>
        <taxon>Bacteroidota</taxon>
        <taxon>Sphingobacteriia</taxon>
        <taxon>Sphingobacteriales</taxon>
        <taxon>Sphingobacteriaceae</taxon>
        <taxon>Sphingobacterium</taxon>
    </lineage>
</organism>
<comment type="caution">
    <text evidence="2">The sequence shown here is derived from an EMBL/GenBank/DDBJ whole genome shotgun (WGS) entry which is preliminary data.</text>
</comment>
<evidence type="ECO:0000313" key="3">
    <source>
        <dbReference type="Proteomes" id="UP001170954"/>
    </source>
</evidence>
<dbReference type="EMBL" id="JACAGK010000030">
    <property type="protein sequence ID" value="MDM1048831.1"/>
    <property type="molecule type" value="Genomic_DNA"/>
</dbReference>
<name>A0ABT7NNS0_9SPHI</name>
<keyword evidence="1" id="KW-0732">Signal</keyword>